<organism evidence="8 9">
    <name type="scientific">Rhizobium anhuiense</name>
    <dbReference type="NCBI Taxonomy" id="1184720"/>
    <lineage>
        <taxon>Bacteria</taxon>
        <taxon>Pseudomonadati</taxon>
        <taxon>Pseudomonadota</taxon>
        <taxon>Alphaproteobacteria</taxon>
        <taxon>Hyphomicrobiales</taxon>
        <taxon>Rhizobiaceae</taxon>
        <taxon>Rhizobium/Agrobacterium group</taxon>
        <taxon>Rhizobium</taxon>
    </lineage>
</organism>
<feature type="transmembrane region" description="Helical" evidence="6">
    <location>
        <begin position="102"/>
        <end position="119"/>
    </location>
</feature>
<feature type="transmembrane region" description="Helical" evidence="6">
    <location>
        <begin position="35"/>
        <end position="53"/>
    </location>
</feature>
<protein>
    <submittedName>
        <fullName evidence="8">GtrA family protein</fullName>
    </submittedName>
</protein>
<accession>A0A432NFF1</accession>
<keyword evidence="3 6" id="KW-0812">Transmembrane</keyword>
<keyword evidence="4 6" id="KW-1133">Transmembrane helix</keyword>
<dbReference type="InterPro" id="IPR007267">
    <property type="entry name" value="GtrA_DPMS_TM"/>
</dbReference>
<dbReference type="PANTHER" id="PTHR38459:SF1">
    <property type="entry name" value="PROPHAGE BACTOPRENOL-LINKED GLUCOSE TRANSLOCASE HOMOLOG"/>
    <property type="match status" value="1"/>
</dbReference>
<gene>
    <name evidence="8" type="ORF">EEQ99_25505</name>
</gene>
<sequence length="129" mass="14225">MPFVRFAVSGGIAAAANILSRIALSTIMDYTPAIVLAYLIGMSTAYVLMKIFVFEKSGRHVGHEYIRFGLVNFVAFAQVWLVSVGLVHFVVPLVGFNFHAETVAHVIGVLSPIATSYFLHKYFTFGSHR</sequence>
<evidence type="ECO:0000313" key="8">
    <source>
        <dbReference type="EMBL" id="RUL98281.1"/>
    </source>
</evidence>
<dbReference type="GO" id="GO:0005886">
    <property type="term" value="C:plasma membrane"/>
    <property type="evidence" value="ECO:0007669"/>
    <property type="project" value="TreeGrafter"/>
</dbReference>
<evidence type="ECO:0000256" key="2">
    <source>
        <dbReference type="ARBA" id="ARBA00009399"/>
    </source>
</evidence>
<keyword evidence="5 6" id="KW-0472">Membrane</keyword>
<comment type="similarity">
    <text evidence="2">Belongs to the GtrA family.</text>
</comment>
<evidence type="ECO:0000256" key="6">
    <source>
        <dbReference type="SAM" id="Phobius"/>
    </source>
</evidence>
<dbReference type="PANTHER" id="PTHR38459">
    <property type="entry name" value="PROPHAGE BACTOPRENOL-LINKED GLUCOSE TRANSLOCASE HOMOLOG"/>
    <property type="match status" value="1"/>
</dbReference>
<dbReference type="EMBL" id="RIBW01000014">
    <property type="protein sequence ID" value="RUL98281.1"/>
    <property type="molecule type" value="Genomic_DNA"/>
</dbReference>
<evidence type="ECO:0000259" key="7">
    <source>
        <dbReference type="Pfam" id="PF04138"/>
    </source>
</evidence>
<dbReference type="GO" id="GO:0000271">
    <property type="term" value="P:polysaccharide biosynthetic process"/>
    <property type="evidence" value="ECO:0007669"/>
    <property type="project" value="InterPro"/>
</dbReference>
<dbReference type="AlphaFoldDB" id="A0A432NFF1"/>
<proteinExistence type="inferred from homology"/>
<dbReference type="RefSeq" id="WP_047613713.1">
    <property type="nucleotide sequence ID" value="NZ_BMFI01000013.1"/>
</dbReference>
<feature type="transmembrane region" description="Helical" evidence="6">
    <location>
        <begin position="65"/>
        <end position="90"/>
    </location>
</feature>
<evidence type="ECO:0000313" key="9">
    <source>
        <dbReference type="Proteomes" id="UP000273611"/>
    </source>
</evidence>
<dbReference type="InterPro" id="IPR051401">
    <property type="entry name" value="GtrA_CellWall_Glycosyl"/>
</dbReference>
<reference evidence="8 9" key="1">
    <citation type="journal article" date="2015" name="Int. J. Syst. Evol. Microbiol.">
        <title>Rhizobium anhuiense sp. nov., isolated from effective nodules of Vicia faba and Pisum sativum.</title>
        <authorList>
            <person name="Zhang Y.J."/>
            <person name="Zheng W.T."/>
            <person name="Everall I."/>
            <person name="Young J.P."/>
            <person name="Zhang X.X."/>
            <person name="Tian C.F."/>
            <person name="Sui X.H."/>
            <person name="Wang E.T."/>
            <person name="Chen W.X."/>
        </authorList>
    </citation>
    <scope>NUCLEOTIDE SEQUENCE [LARGE SCALE GENOMIC DNA]</scope>
    <source>
        <strain evidence="8 9">CCBAU 23252</strain>
    </source>
</reference>
<evidence type="ECO:0000256" key="5">
    <source>
        <dbReference type="ARBA" id="ARBA00023136"/>
    </source>
</evidence>
<name>A0A432NFF1_9HYPH</name>
<feature type="domain" description="GtrA/DPMS transmembrane" evidence="7">
    <location>
        <begin position="5"/>
        <end position="90"/>
    </location>
</feature>
<comment type="caution">
    <text evidence="8">The sequence shown here is derived from an EMBL/GenBank/DDBJ whole genome shotgun (WGS) entry which is preliminary data.</text>
</comment>
<dbReference type="Pfam" id="PF04138">
    <property type="entry name" value="GtrA_DPMS_TM"/>
    <property type="match status" value="1"/>
</dbReference>
<evidence type="ECO:0000256" key="1">
    <source>
        <dbReference type="ARBA" id="ARBA00004141"/>
    </source>
</evidence>
<evidence type="ECO:0000256" key="3">
    <source>
        <dbReference type="ARBA" id="ARBA00022692"/>
    </source>
</evidence>
<dbReference type="Proteomes" id="UP000273611">
    <property type="component" value="Unassembled WGS sequence"/>
</dbReference>
<comment type="subcellular location">
    <subcellularLocation>
        <location evidence="1">Membrane</location>
        <topology evidence="1">Multi-pass membrane protein</topology>
    </subcellularLocation>
</comment>
<evidence type="ECO:0000256" key="4">
    <source>
        <dbReference type="ARBA" id="ARBA00022989"/>
    </source>
</evidence>